<evidence type="ECO:0000313" key="3">
    <source>
        <dbReference type="EMBL" id="SDS12201.1"/>
    </source>
</evidence>
<keyword evidence="4" id="KW-1185">Reference proteome</keyword>
<evidence type="ECO:0000313" key="4">
    <source>
        <dbReference type="Proteomes" id="UP000199103"/>
    </source>
</evidence>
<dbReference type="OrthoDB" id="9987609at2"/>
<keyword evidence="2" id="KW-0812">Transmembrane</keyword>
<name>A0A1H1PLR1_9ACTN</name>
<evidence type="ECO:0000256" key="2">
    <source>
        <dbReference type="SAM" id="Phobius"/>
    </source>
</evidence>
<feature type="region of interest" description="Disordered" evidence="1">
    <location>
        <begin position="1"/>
        <end position="86"/>
    </location>
</feature>
<dbReference type="RefSeq" id="WP_091520665.1">
    <property type="nucleotide sequence ID" value="NZ_LT629772.1"/>
</dbReference>
<proteinExistence type="predicted"/>
<dbReference type="Proteomes" id="UP000199103">
    <property type="component" value="Chromosome I"/>
</dbReference>
<dbReference type="STRING" id="630515.SAMN04489812_0948"/>
<organism evidence="3 4">
    <name type="scientific">Microlunatus soli</name>
    <dbReference type="NCBI Taxonomy" id="630515"/>
    <lineage>
        <taxon>Bacteria</taxon>
        <taxon>Bacillati</taxon>
        <taxon>Actinomycetota</taxon>
        <taxon>Actinomycetes</taxon>
        <taxon>Propionibacteriales</taxon>
        <taxon>Propionibacteriaceae</taxon>
        <taxon>Microlunatus</taxon>
    </lineage>
</organism>
<feature type="transmembrane region" description="Helical" evidence="2">
    <location>
        <begin position="105"/>
        <end position="126"/>
    </location>
</feature>
<keyword evidence="2" id="KW-0472">Membrane</keyword>
<protein>
    <submittedName>
        <fullName evidence="3">Uncharacterized protein</fullName>
    </submittedName>
</protein>
<gene>
    <name evidence="3" type="ORF">SAMN04489812_0948</name>
</gene>
<evidence type="ECO:0000256" key="1">
    <source>
        <dbReference type="SAM" id="MobiDB-lite"/>
    </source>
</evidence>
<sequence length="141" mass="14856">MANSDRPSEPLTGQLPPAPTQPDLKRPDQHPGPGLQGPALRGTAESDRSAADSDVPTSPSRDAAPRTADRAAPSTFDPFDEPDEIAPVDWQADPAHWLPGRALPIAAGIVLLITVATIVICLIIWLTPPMEPLKIPVVGKA</sequence>
<accession>A0A1H1PLR1</accession>
<keyword evidence="2" id="KW-1133">Transmembrane helix</keyword>
<dbReference type="EMBL" id="LT629772">
    <property type="protein sequence ID" value="SDS12201.1"/>
    <property type="molecule type" value="Genomic_DNA"/>
</dbReference>
<dbReference type="AlphaFoldDB" id="A0A1H1PLR1"/>
<reference evidence="3 4" key="1">
    <citation type="submission" date="2016-10" db="EMBL/GenBank/DDBJ databases">
        <authorList>
            <person name="de Groot N.N."/>
        </authorList>
    </citation>
    <scope>NUCLEOTIDE SEQUENCE [LARGE SCALE GENOMIC DNA]</scope>
    <source>
        <strain evidence="3 4">DSM 21800</strain>
    </source>
</reference>